<comment type="caution">
    <text evidence="1">The sequence shown here is derived from an EMBL/GenBank/DDBJ whole genome shotgun (WGS) entry which is preliminary data.</text>
</comment>
<keyword evidence="2" id="KW-1185">Reference proteome</keyword>
<organism evidence="1 2">
    <name type="scientific">Vaccinium darrowii</name>
    <dbReference type="NCBI Taxonomy" id="229202"/>
    <lineage>
        <taxon>Eukaryota</taxon>
        <taxon>Viridiplantae</taxon>
        <taxon>Streptophyta</taxon>
        <taxon>Embryophyta</taxon>
        <taxon>Tracheophyta</taxon>
        <taxon>Spermatophyta</taxon>
        <taxon>Magnoliopsida</taxon>
        <taxon>eudicotyledons</taxon>
        <taxon>Gunneridae</taxon>
        <taxon>Pentapetalae</taxon>
        <taxon>asterids</taxon>
        <taxon>Ericales</taxon>
        <taxon>Ericaceae</taxon>
        <taxon>Vaccinioideae</taxon>
        <taxon>Vaccinieae</taxon>
        <taxon>Vaccinium</taxon>
    </lineage>
</organism>
<reference evidence="1 2" key="1">
    <citation type="journal article" date="2021" name="Hortic Res">
        <title>High-quality reference genome and annotation aids understanding of berry development for evergreen blueberry (Vaccinium darrowii).</title>
        <authorList>
            <person name="Yu J."/>
            <person name="Hulse-Kemp A.M."/>
            <person name="Babiker E."/>
            <person name="Staton M."/>
        </authorList>
    </citation>
    <scope>NUCLEOTIDE SEQUENCE [LARGE SCALE GENOMIC DNA]</scope>
    <source>
        <strain evidence="2">cv. NJ 8807/NJ 8810</strain>
        <tissue evidence="1">Young leaf</tissue>
    </source>
</reference>
<gene>
    <name evidence="1" type="ORF">Vadar_014525</name>
</gene>
<proteinExistence type="predicted"/>
<evidence type="ECO:0000313" key="1">
    <source>
        <dbReference type="EMBL" id="KAH7843265.1"/>
    </source>
</evidence>
<sequence>MEEEDRMCLECLQRRIRSDFSHKLIFSHPISDDSPLPFASTAVVQMPNSSGEASPQFTLVYLPTRGFDCLRNYIEECLPEDLETKHSDESNGKTQSVVNGFACTGLTCNFSGRFSCSRTITSLAPIARVGISSYSVFEELASNYCSGSIEDNTLSSISLLIEGKASGRDCINFLRLIGIPSFDENNFPGCLRHPNIAPILGLLKTSDYINLVLPKTPYTLENIFHYSPKALKSEWQIKFLIYQLLSAMAHMHGLGIAHGDICPANVMLTDSCWSWLRIIDKSTLSSELSKRSKESSLSPTSRVGCCVEGCSSGGLYADLKLCQSIDWHSAFNRWWRGELSNFEYLLVLNRLAGRRWGDHSFHTVMPWVIDFSVKPEETSDTGWRDLSKSKWRLAKGDEQLDFTYSTSEIPHHVSDECLSELAVCSYKARRLPLSVLRMAVRSVYEPNEYPSSMLRLYQWTPDECIPEFYCDPQIFYSVHPGMTDLAVPSWVDTPEEFVKLHRDALESNRVSRQIHHWIDITFGCKMSGEAAVAAKNVMLPASEPTMPRSVGRRQLFTQPHPARQVATRKSLKTIAGSSLNQLFVNQVEVEKSLLLQTARLQELEEAAAFCEHARYLSPLYCYHVENFPENDSATEESVSESPDKNTSTIPDYAHIYGLRCSISLDYLLEKIEADDDTSVGYQELLLWSQKSSESPICSETISKDIFSIGCILAELHLRRPLFDPASLAVYLDSGVLPIQMKELPPHTEVLVESCFRKDWRRRPSAKCLLESPYFPTTVKSSYLFLAPLQLLAKDGLRLCYAANFAKQGAFKAMGPFAAEMCASYCLPLVLTPLSDTEAEWAYILLKEFLKCLKPKAVKTFILPAIQKILQASGYLYLKVLLLQESFVREIWNRNGKQAYLEIIHPLVILNLHVAPHKTSAAAASVLLIGSSEELGVPATVHQTILPLIQCFGKGICGDGIDVLVRIGGLLGQNFVVRQILPLLTNVVHSCIDASYMTKPEPMQSWSYLALIDCLMSLDGLLAVLSTDVVIKELIEDGSFLYVMVLMQTNLDISVLQVAATSLIAICERIGPDLTALHILPKLKELFDELAFSQETRIDSGSLERSLKVTKPKSNEDQIESRMDLVFLLYPAFASLLGIEKLRQGCATWLLLEQFLLRSHNWKWEYTGESSRCGPDKINSKRPIFNKSSTSEYNPAKLLLNGVGWSTPQFQGSRVAKNLVSPKRANELDQNPAERLIATSTFGNHEPWHWFPSPAASWDGPDFLGRFGNLKDELPWKIRASVVHSIRAHHGALRSIAVSQDECIVFTAGVGAGFKGTVQKWDLSRIDCTSAYYGHEEVVNDISIFSSNERVASCDGTVHVWNSQTGKLICIFAESSTNSVLSSSPLTSASKINTDQPNMLNSNQPLSGILSPGFDGSMYTCMHHLEFNEKLVVGTGNGSLRFIDVARGQKLHLWRTESGESSFPSLISSICACGSDKMQADGATTSPSWIAAGLSSGMCRLLDIRSGNVISTWRAHDGYVTKLAAPEEHLLVSSSLDRTLRVWDLRRNWPPQPIVFRGHSDGVSGFSVWGQDVISIAKNKIGLSSLSRSADEDGQHRITPQYLYLADRGMRNMSVLSSLSILPFSRLFLVDDLDPHHHHAAAHVASTSGGTDDKAKRMRDLLSSEPLSLPHPHSIQSRESREEATTPQATTIPTAADHTTSTSGDPSAYHQEKVPIPSFAFGWLDEKDKFSAGDVATIKVTVLRNYERDKYGYGFNPNVTVNGNMNIQASLDGMIEENPGVYESENMEIDNDGSILLEGGKSFPVPCFLNKVFTKEVGEAVPRLTSDAPPAHYIVKIQSFSLLTTNNIERYESGDFEAGGYKWKIQVYPKGKGNGFGTHIALYLALADPSTLPPDSKIYAEFRMRIVDQINAKDYSGKATYWFSASKKECGWNRFTTLSYFNQPNVGFLVKDSCWVEVKLTIHGVVSPL</sequence>
<name>A0ACB7XQS8_9ERIC</name>
<accession>A0ACB7XQS8</accession>
<protein>
    <submittedName>
        <fullName evidence="1">Uncharacterized protein</fullName>
    </submittedName>
</protein>
<evidence type="ECO:0000313" key="2">
    <source>
        <dbReference type="Proteomes" id="UP000828048"/>
    </source>
</evidence>
<dbReference type="Proteomes" id="UP000828048">
    <property type="component" value="Chromosome 1"/>
</dbReference>
<dbReference type="EMBL" id="CM037151">
    <property type="protein sequence ID" value="KAH7843265.1"/>
    <property type="molecule type" value="Genomic_DNA"/>
</dbReference>